<comment type="caution">
    <text evidence="1">The sequence shown here is derived from an EMBL/GenBank/DDBJ whole genome shotgun (WGS) entry which is preliminary data.</text>
</comment>
<proteinExistence type="predicted"/>
<sequence>MGHPRRAIRQSIPHRKAFREKLDAVAQDKLQRAVWNFKNSPTSCAAVRAAMSQIRGLEILNDCNENQKILSKLPDWGDFKVE</sequence>
<gene>
    <name evidence="1" type="ORF">N1851_017178</name>
</gene>
<accession>A0AA47MQU9</accession>
<organism evidence="1 2">
    <name type="scientific">Merluccius polli</name>
    <name type="common">Benguela hake</name>
    <name type="synonym">Merluccius cadenati</name>
    <dbReference type="NCBI Taxonomy" id="89951"/>
    <lineage>
        <taxon>Eukaryota</taxon>
        <taxon>Metazoa</taxon>
        <taxon>Chordata</taxon>
        <taxon>Craniata</taxon>
        <taxon>Vertebrata</taxon>
        <taxon>Euteleostomi</taxon>
        <taxon>Actinopterygii</taxon>
        <taxon>Neopterygii</taxon>
        <taxon>Teleostei</taxon>
        <taxon>Neoteleostei</taxon>
        <taxon>Acanthomorphata</taxon>
        <taxon>Zeiogadaria</taxon>
        <taxon>Gadariae</taxon>
        <taxon>Gadiformes</taxon>
        <taxon>Gadoidei</taxon>
        <taxon>Merlucciidae</taxon>
        <taxon>Merluccius</taxon>
    </lineage>
</organism>
<reference evidence="1" key="1">
    <citation type="journal article" date="2023" name="Front. Mar. Sci.">
        <title>A new Merluccius polli reference genome to investigate the effects of global change in West African waters.</title>
        <authorList>
            <person name="Mateo J.L."/>
            <person name="Blanco-Fernandez C."/>
            <person name="Garcia-Vazquez E."/>
            <person name="Machado-Schiaffino G."/>
        </authorList>
    </citation>
    <scope>NUCLEOTIDE SEQUENCE</scope>
    <source>
        <strain evidence="1">C29</strain>
        <tissue evidence="1">Fin</tissue>
    </source>
</reference>
<evidence type="ECO:0000313" key="1">
    <source>
        <dbReference type="EMBL" id="KAK0144474.1"/>
    </source>
</evidence>
<dbReference type="Proteomes" id="UP001174136">
    <property type="component" value="Unassembled WGS sequence"/>
</dbReference>
<dbReference type="AlphaFoldDB" id="A0AA47MQU9"/>
<dbReference type="EMBL" id="JAOPHQ010003133">
    <property type="protein sequence ID" value="KAK0144474.1"/>
    <property type="molecule type" value="Genomic_DNA"/>
</dbReference>
<name>A0AA47MQU9_MERPO</name>
<protein>
    <submittedName>
        <fullName evidence="1">Uncharacterized protein</fullName>
    </submittedName>
</protein>
<evidence type="ECO:0000313" key="2">
    <source>
        <dbReference type="Proteomes" id="UP001174136"/>
    </source>
</evidence>
<keyword evidence="2" id="KW-1185">Reference proteome</keyword>